<organism evidence="1 2">
    <name type="scientific">Musa balbisiana</name>
    <name type="common">Banana</name>
    <dbReference type="NCBI Taxonomy" id="52838"/>
    <lineage>
        <taxon>Eukaryota</taxon>
        <taxon>Viridiplantae</taxon>
        <taxon>Streptophyta</taxon>
        <taxon>Embryophyta</taxon>
        <taxon>Tracheophyta</taxon>
        <taxon>Spermatophyta</taxon>
        <taxon>Magnoliopsida</taxon>
        <taxon>Liliopsida</taxon>
        <taxon>Zingiberales</taxon>
        <taxon>Musaceae</taxon>
        <taxon>Musa</taxon>
    </lineage>
</organism>
<proteinExistence type="predicted"/>
<evidence type="ECO:0000313" key="1">
    <source>
        <dbReference type="EMBL" id="THU48169.1"/>
    </source>
</evidence>
<name>A0A4S8IJ92_MUSBA</name>
<dbReference type="STRING" id="52838.A0A4S8IJ92"/>
<sequence length="93" mass="9472">MDLFEGSRRSLLPSFLCSPSAPSPPSTTPAVDRVLGRTLASPAEAGYGPSPISVVAQAPIEPGKSEMCLRVLSAACTAGGIAAYGLTHMAVTR</sequence>
<dbReference type="Proteomes" id="UP000317650">
    <property type="component" value="Chromosome 9"/>
</dbReference>
<protein>
    <submittedName>
        <fullName evidence="1">Uncharacterized protein</fullName>
    </submittedName>
</protein>
<dbReference type="AlphaFoldDB" id="A0A4S8IJ92"/>
<accession>A0A4S8IJ92</accession>
<keyword evidence="2" id="KW-1185">Reference proteome</keyword>
<comment type="caution">
    <text evidence="1">The sequence shown here is derived from an EMBL/GenBank/DDBJ whole genome shotgun (WGS) entry which is preliminary data.</text>
</comment>
<evidence type="ECO:0000313" key="2">
    <source>
        <dbReference type="Proteomes" id="UP000317650"/>
    </source>
</evidence>
<reference evidence="1 2" key="1">
    <citation type="journal article" date="2019" name="Nat. Plants">
        <title>Genome sequencing of Musa balbisiana reveals subgenome evolution and function divergence in polyploid bananas.</title>
        <authorList>
            <person name="Yao X."/>
        </authorList>
    </citation>
    <scope>NUCLEOTIDE SEQUENCE [LARGE SCALE GENOMIC DNA]</scope>
    <source>
        <strain evidence="2">cv. DH-PKW</strain>
        <tissue evidence="1">Leaves</tissue>
    </source>
</reference>
<dbReference type="EMBL" id="PYDT01000010">
    <property type="protein sequence ID" value="THU48169.1"/>
    <property type="molecule type" value="Genomic_DNA"/>
</dbReference>
<gene>
    <name evidence="1" type="ORF">C4D60_Mb09t23410</name>
</gene>